<sequence length="107" mass="11975">MCGFVVRRVVVDASPFPSQCGTVPARVLYHRRCWVYHWHRSAISFSSWFSASPPLQYEGARETSTGRIVEQLVSQNVTNQCLLSVPYNALPMSASANRDTNVGRKDA</sequence>
<evidence type="ECO:0000313" key="2">
    <source>
        <dbReference type="Proteomes" id="UP000024635"/>
    </source>
</evidence>
<organism evidence="1 2">
    <name type="scientific">Ancylostoma ceylanicum</name>
    <dbReference type="NCBI Taxonomy" id="53326"/>
    <lineage>
        <taxon>Eukaryota</taxon>
        <taxon>Metazoa</taxon>
        <taxon>Ecdysozoa</taxon>
        <taxon>Nematoda</taxon>
        <taxon>Chromadorea</taxon>
        <taxon>Rhabditida</taxon>
        <taxon>Rhabditina</taxon>
        <taxon>Rhabditomorpha</taxon>
        <taxon>Strongyloidea</taxon>
        <taxon>Ancylostomatidae</taxon>
        <taxon>Ancylostomatinae</taxon>
        <taxon>Ancylostoma</taxon>
    </lineage>
</organism>
<accession>A0A016VSJ7</accession>
<reference evidence="2" key="1">
    <citation type="journal article" date="2015" name="Nat. Genet.">
        <title>The genome and transcriptome of the zoonotic hookworm Ancylostoma ceylanicum identify infection-specific gene families.</title>
        <authorList>
            <person name="Schwarz E.M."/>
            <person name="Hu Y."/>
            <person name="Antoshechkin I."/>
            <person name="Miller M.M."/>
            <person name="Sternberg P.W."/>
            <person name="Aroian R.V."/>
        </authorList>
    </citation>
    <scope>NUCLEOTIDE SEQUENCE</scope>
    <source>
        <strain evidence="2">HY135</strain>
    </source>
</reference>
<name>A0A016VSJ7_9BILA</name>
<keyword evidence="2" id="KW-1185">Reference proteome</keyword>
<dbReference type="AlphaFoldDB" id="A0A016VSJ7"/>
<gene>
    <name evidence="1" type="primary">Acey_s0006.g3156</name>
    <name evidence="1" type="ORF">Y032_0006g3156</name>
</gene>
<proteinExistence type="predicted"/>
<evidence type="ECO:0000313" key="1">
    <source>
        <dbReference type="EMBL" id="EYC29743.1"/>
    </source>
</evidence>
<dbReference type="EMBL" id="JARK01001342">
    <property type="protein sequence ID" value="EYC29743.1"/>
    <property type="molecule type" value="Genomic_DNA"/>
</dbReference>
<comment type="caution">
    <text evidence="1">The sequence shown here is derived from an EMBL/GenBank/DDBJ whole genome shotgun (WGS) entry which is preliminary data.</text>
</comment>
<protein>
    <submittedName>
        <fullName evidence="1">Uncharacterized protein</fullName>
    </submittedName>
</protein>
<dbReference type="Proteomes" id="UP000024635">
    <property type="component" value="Unassembled WGS sequence"/>
</dbReference>